<reference evidence="1 2" key="1">
    <citation type="submission" date="2019-06" db="EMBL/GenBank/DDBJ databases">
        <authorList>
            <person name="Meng X."/>
        </authorList>
    </citation>
    <scope>NUCLEOTIDE SEQUENCE [LARGE SCALE GENOMIC DNA]</scope>
    <source>
        <strain evidence="1 2">M625</strain>
    </source>
</reference>
<comment type="caution">
    <text evidence="1">The sequence shown here is derived from an EMBL/GenBank/DDBJ whole genome shotgun (WGS) entry which is preliminary data.</text>
</comment>
<sequence>MKIKLLNRQSLKTLFSAGARPKESNFFSLIDSMVNKIDDGISKNKEDGLILSPEGKESDRVISFYENVEDELPQWSFELDQQTNNGLSIITPIDKTKSNTVISFQKSGEIGIGTKTPKTDLDVKGTLGTEARLGTYKLDTVPANGKWHDIVSDLDGCVAFEIVAQVGKEKTGKYALLHAHAISTFGKSHHKIRKTQAHYGWFWNKMAIRFTGSTYNYKLQIRTRSDYGTDQKIRFHVTKLWDNNMTTLFK</sequence>
<dbReference type="RefSeq" id="WP_140593658.1">
    <property type="nucleotide sequence ID" value="NZ_VFWZ01000003.1"/>
</dbReference>
<accession>A0A504JI95</accession>
<proteinExistence type="predicted"/>
<organism evidence="1 2">
    <name type="scientific">Aquimarina algicola</name>
    <dbReference type="NCBI Taxonomy" id="2589995"/>
    <lineage>
        <taxon>Bacteria</taxon>
        <taxon>Pseudomonadati</taxon>
        <taxon>Bacteroidota</taxon>
        <taxon>Flavobacteriia</taxon>
        <taxon>Flavobacteriales</taxon>
        <taxon>Flavobacteriaceae</taxon>
        <taxon>Aquimarina</taxon>
    </lineage>
</organism>
<keyword evidence="2" id="KW-1185">Reference proteome</keyword>
<dbReference type="OrthoDB" id="9793307at2"/>
<dbReference type="Proteomes" id="UP000315540">
    <property type="component" value="Unassembled WGS sequence"/>
</dbReference>
<gene>
    <name evidence="1" type="ORF">FHK87_13145</name>
</gene>
<name>A0A504JI95_9FLAO</name>
<protein>
    <submittedName>
        <fullName evidence="1">Adhesin</fullName>
    </submittedName>
</protein>
<dbReference type="AlphaFoldDB" id="A0A504JI95"/>
<evidence type="ECO:0000313" key="1">
    <source>
        <dbReference type="EMBL" id="TPN86210.1"/>
    </source>
</evidence>
<dbReference type="EMBL" id="VFWZ01000003">
    <property type="protein sequence ID" value="TPN86210.1"/>
    <property type="molecule type" value="Genomic_DNA"/>
</dbReference>
<evidence type="ECO:0000313" key="2">
    <source>
        <dbReference type="Proteomes" id="UP000315540"/>
    </source>
</evidence>